<evidence type="ECO:0000313" key="4">
    <source>
        <dbReference type="WBParaSite" id="SMUV_0001087901-mRNA-1"/>
    </source>
</evidence>
<feature type="compositionally biased region" description="Polar residues" evidence="1">
    <location>
        <begin position="88"/>
        <end position="104"/>
    </location>
</feature>
<feature type="transmembrane region" description="Helical" evidence="2">
    <location>
        <begin position="6"/>
        <end position="25"/>
    </location>
</feature>
<name>A0A0N5B0S7_9BILA</name>
<evidence type="ECO:0000256" key="1">
    <source>
        <dbReference type="SAM" id="MobiDB-lite"/>
    </source>
</evidence>
<reference evidence="4" key="1">
    <citation type="submission" date="2017-02" db="UniProtKB">
        <authorList>
            <consortium name="WormBaseParasite"/>
        </authorList>
    </citation>
    <scope>IDENTIFICATION</scope>
</reference>
<keyword evidence="2" id="KW-0812">Transmembrane</keyword>
<keyword evidence="2" id="KW-1133">Transmembrane helix</keyword>
<organism evidence="3 4">
    <name type="scientific">Syphacia muris</name>
    <dbReference type="NCBI Taxonomy" id="451379"/>
    <lineage>
        <taxon>Eukaryota</taxon>
        <taxon>Metazoa</taxon>
        <taxon>Ecdysozoa</taxon>
        <taxon>Nematoda</taxon>
        <taxon>Chromadorea</taxon>
        <taxon>Rhabditida</taxon>
        <taxon>Spirurina</taxon>
        <taxon>Oxyuridomorpha</taxon>
        <taxon>Oxyuroidea</taxon>
        <taxon>Oxyuridae</taxon>
        <taxon>Syphacia</taxon>
    </lineage>
</organism>
<feature type="region of interest" description="Disordered" evidence="1">
    <location>
        <begin position="73"/>
        <end position="104"/>
    </location>
</feature>
<dbReference type="AlphaFoldDB" id="A0A0N5B0S7"/>
<evidence type="ECO:0000313" key="3">
    <source>
        <dbReference type="Proteomes" id="UP000046393"/>
    </source>
</evidence>
<accession>A0A0N5B0S7</accession>
<proteinExistence type="predicted"/>
<keyword evidence="2" id="KW-0472">Membrane</keyword>
<dbReference type="Proteomes" id="UP000046393">
    <property type="component" value="Unplaced"/>
</dbReference>
<dbReference type="WBParaSite" id="SMUV_0001087901-mRNA-1">
    <property type="protein sequence ID" value="SMUV_0001087901-mRNA-1"/>
    <property type="gene ID" value="SMUV_0001087901"/>
</dbReference>
<keyword evidence="3" id="KW-1185">Reference proteome</keyword>
<sequence>MFLIILVGVGIVLKFWALSVVLFFYRHVKYLSASSRLAVARYTNAQGIHMNANELAFSMDVAYNNANIYPTTEPHSGIDYPPLPSYENVMQQDKSRNESNTVNS</sequence>
<evidence type="ECO:0000256" key="2">
    <source>
        <dbReference type="SAM" id="Phobius"/>
    </source>
</evidence>
<protein>
    <submittedName>
        <fullName evidence="4">Protein tweety homolog</fullName>
    </submittedName>
</protein>